<dbReference type="InterPro" id="IPR050300">
    <property type="entry name" value="GDXG_lipolytic_enzyme"/>
</dbReference>
<dbReference type="PANTHER" id="PTHR48081:SF13">
    <property type="entry name" value="ALPHA_BETA HYDROLASE"/>
    <property type="match status" value="1"/>
</dbReference>
<organism evidence="3 4">
    <name type="scientific">Mycolicibacterium litorale</name>
    <dbReference type="NCBI Taxonomy" id="758802"/>
    <lineage>
        <taxon>Bacteria</taxon>
        <taxon>Bacillati</taxon>
        <taxon>Actinomycetota</taxon>
        <taxon>Actinomycetes</taxon>
        <taxon>Mycobacteriales</taxon>
        <taxon>Mycobacteriaceae</taxon>
        <taxon>Mycolicibacterium</taxon>
    </lineage>
</organism>
<protein>
    <submittedName>
        <fullName evidence="3">Calcium sensor EFh</fullName>
    </submittedName>
</protein>
<feature type="domain" description="BD-FAE-like" evidence="2">
    <location>
        <begin position="44"/>
        <end position="150"/>
    </location>
</feature>
<evidence type="ECO:0000256" key="1">
    <source>
        <dbReference type="ARBA" id="ARBA00022801"/>
    </source>
</evidence>
<dbReference type="Pfam" id="PF20434">
    <property type="entry name" value="BD-FAE"/>
    <property type="match status" value="1"/>
</dbReference>
<dbReference type="PANTHER" id="PTHR48081">
    <property type="entry name" value="AB HYDROLASE SUPERFAMILY PROTEIN C4A8.06C"/>
    <property type="match status" value="1"/>
</dbReference>
<sequence>MTVRPHDLADPRLFSPRPVRVVDDAVSYLNLRYAVLPGWRPLTLDLHVPVPVPGRRAPVIVYAHGGGFVGGVKEMGPWASLPAKGFAVASIDYRLSGEARYPDPIDDVLAAIAWVRANAGSYGLDMDRIAGWGSSAGGYLMARAALHETAGLSALVLHYPLTDPTGLAAVRTFFGDVDDESLAEAAIAPAVGTAGRIPPMHLSHGDADQRCGLQHSIALHRAVTDAGRVSVLNVVAGADHADPRFATAEVVDPVVTFLQENMCVSQI</sequence>
<dbReference type="Gene3D" id="3.40.50.1820">
    <property type="entry name" value="alpha/beta hydrolase"/>
    <property type="match status" value="1"/>
</dbReference>
<proteinExistence type="predicted"/>
<evidence type="ECO:0000313" key="4">
    <source>
        <dbReference type="Proteomes" id="UP000515734"/>
    </source>
</evidence>
<dbReference type="AlphaFoldDB" id="A0A6S6PEN6"/>
<accession>A0A6S6PEN6</accession>
<keyword evidence="1" id="KW-0378">Hydrolase</keyword>
<reference evidence="3 4" key="1">
    <citation type="submission" date="2020-07" db="EMBL/GenBank/DDBJ databases">
        <title>Complete genome sequence of Mycolicibacterium litorale like strain isolated from cardiac implantable electronic device infection.</title>
        <authorList>
            <person name="Fukano H."/>
            <person name="Miyama H."/>
            <person name="Hoshino Y."/>
        </authorList>
    </citation>
    <scope>NUCLEOTIDE SEQUENCE [LARGE SCALE GENOMIC DNA]</scope>
    <source>
        <strain evidence="3 4">NIIDNTM18</strain>
    </source>
</reference>
<dbReference type="SUPFAM" id="SSF53474">
    <property type="entry name" value="alpha/beta-Hydrolases"/>
    <property type="match status" value="1"/>
</dbReference>
<dbReference type="Proteomes" id="UP000515734">
    <property type="component" value="Chromosome"/>
</dbReference>
<dbReference type="InterPro" id="IPR049492">
    <property type="entry name" value="BD-FAE-like_dom"/>
</dbReference>
<gene>
    <name evidence="3" type="ORF">NIIDNTM18_43780</name>
</gene>
<dbReference type="RefSeq" id="WP_185292847.1">
    <property type="nucleotide sequence ID" value="NZ_AP023287.1"/>
</dbReference>
<evidence type="ECO:0000313" key="3">
    <source>
        <dbReference type="EMBL" id="BCI55100.1"/>
    </source>
</evidence>
<evidence type="ECO:0000259" key="2">
    <source>
        <dbReference type="Pfam" id="PF20434"/>
    </source>
</evidence>
<dbReference type="InterPro" id="IPR029058">
    <property type="entry name" value="AB_hydrolase_fold"/>
</dbReference>
<name>A0A6S6PEN6_9MYCO</name>
<dbReference type="GO" id="GO:0016787">
    <property type="term" value="F:hydrolase activity"/>
    <property type="evidence" value="ECO:0007669"/>
    <property type="project" value="UniProtKB-KW"/>
</dbReference>
<dbReference type="EMBL" id="AP023287">
    <property type="protein sequence ID" value="BCI55100.1"/>
    <property type="molecule type" value="Genomic_DNA"/>
</dbReference>